<evidence type="ECO:0000259" key="2">
    <source>
        <dbReference type="Pfam" id="PF12146"/>
    </source>
</evidence>
<dbReference type="PANTHER" id="PTHR43265">
    <property type="entry name" value="ESTERASE ESTD"/>
    <property type="match status" value="1"/>
</dbReference>
<dbReference type="InterPro" id="IPR053145">
    <property type="entry name" value="AB_hydrolase_Est10"/>
</dbReference>
<protein>
    <submittedName>
        <fullName evidence="3">Alpha/beta hydrolase</fullName>
    </submittedName>
</protein>
<dbReference type="Gene3D" id="3.40.50.1820">
    <property type="entry name" value="alpha/beta hydrolase"/>
    <property type="match status" value="1"/>
</dbReference>
<feature type="domain" description="Serine aminopeptidase S33" evidence="2">
    <location>
        <begin position="108"/>
        <end position="354"/>
    </location>
</feature>
<dbReference type="InterPro" id="IPR029058">
    <property type="entry name" value="AB_hydrolase_fold"/>
</dbReference>
<sequence length="384" mass="40985">MRLLSILAGLLAGLLLLGAIATRWADATAISALLPTRIASIMAGLGAGVLGLACAARAGRHGWAVALIVIVAALANALPVSWPYRSSDIVFASGEIELEGTVFRPVGEPVAGVVFLHGSGPETRRAFAYHAKQLARRGIAAFAYDKRGTGGSQGSSWVHYEVLAGDAAAALSALEAAFPSLAGRSGYFGHSEGGWVVPVAAALERPAFIVVTGTTPMTPAEQVLYQSVSEVTAGYGEEAGGRARALQHDVLEYQRSGRAREGLEADLIAASDEPWFDAARLPDRLYEHADYAWWTSVMDFDPAPWWARVEAPVLAVWGGRDDRSDPRQSLDGLSELVASPFEAEIYPLADHMVLLWPNSEDVPPPAFPEGFMGRVADWIEQQTR</sequence>
<dbReference type="Pfam" id="PF12146">
    <property type="entry name" value="Hydrolase_4"/>
    <property type="match status" value="1"/>
</dbReference>
<evidence type="ECO:0000256" key="1">
    <source>
        <dbReference type="SAM" id="Phobius"/>
    </source>
</evidence>
<comment type="caution">
    <text evidence="3">The sequence shown here is derived from an EMBL/GenBank/DDBJ whole genome shotgun (WGS) entry which is preliminary data.</text>
</comment>
<gene>
    <name evidence="3" type="ORF">E5163_08005</name>
</gene>
<keyword evidence="4" id="KW-1185">Reference proteome</keyword>
<feature type="transmembrane region" description="Helical" evidence="1">
    <location>
        <begin position="35"/>
        <end position="56"/>
    </location>
</feature>
<keyword evidence="1" id="KW-0472">Membrane</keyword>
<proteinExistence type="predicted"/>
<dbReference type="OrthoDB" id="1412847at2"/>
<dbReference type="Proteomes" id="UP000308054">
    <property type="component" value="Unassembled WGS sequence"/>
</dbReference>
<keyword evidence="1" id="KW-1133">Transmembrane helix</keyword>
<organism evidence="3 4">
    <name type="scientific">Marinicauda algicola</name>
    <dbReference type="NCBI Taxonomy" id="2029849"/>
    <lineage>
        <taxon>Bacteria</taxon>
        <taxon>Pseudomonadati</taxon>
        <taxon>Pseudomonadota</taxon>
        <taxon>Alphaproteobacteria</taxon>
        <taxon>Maricaulales</taxon>
        <taxon>Maricaulaceae</taxon>
        <taxon>Marinicauda</taxon>
    </lineage>
</organism>
<dbReference type="EMBL" id="SRXW01000002">
    <property type="protein sequence ID" value="TGY89062.1"/>
    <property type="molecule type" value="Genomic_DNA"/>
</dbReference>
<dbReference type="InterPro" id="IPR022742">
    <property type="entry name" value="Hydrolase_4"/>
</dbReference>
<evidence type="ECO:0000313" key="3">
    <source>
        <dbReference type="EMBL" id="TGY89062.1"/>
    </source>
</evidence>
<keyword evidence="1" id="KW-0812">Transmembrane</keyword>
<accession>A0A4S2H1L0</accession>
<dbReference type="AlphaFoldDB" id="A0A4S2H1L0"/>
<feature type="transmembrane region" description="Helical" evidence="1">
    <location>
        <begin position="63"/>
        <end position="82"/>
    </location>
</feature>
<keyword evidence="3" id="KW-0378">Hydrolase</keyword>
<reference evidence="3 4" key="1">
    <citation type="journal article" date="2017" name="Int. J. Syst. Evol. Microbiol.">
        <title>Marinicauda algicola sp. nov., isolated from a marine red alga Rhodosorus marinus.</title>
        <authorList>
            <person name="Jeong S.E."/>
            <person name="Jeon S.H."/>
            <person name="Chun B.H."/>
            <person name="Kim D.W."/>
            <person name="Jeon C.O."/>
        </authorList>
    </citation>
    <scope>NUCLEOTIDE SEQUENCE [LARGE SCALE GENOMIC DNA]</scope>
    <source>
        <strain evidence="3 4">JCM 31718</strain>
    </source>
</reference>
<dbReference type="GO" id="GO:0052689">
    <property type="term" value="F:carboxylic ester hydrolase activity"/>
    <property type="evidence" value="ECO:0007669"/>
    <property type="project" value="TreeGrafter"/>
</dbReference>
<dbReference type="RefSeq" id="WP_135995601.1">
    <property type="nucleotide sequence ID" value="NZ_CP071057.1"/>
</dbReference>
<dbReference type="PANTHER" id="PTHR43265:SF1">
    <property type="entry name" value="ESTERASE ESTD"/>
    <property type="match status" value="1"/>
</dbReference>
<name>A0A4S2H1L0_9PROT</name>
<evidence type="ECO:0000313" key="4">
    <source>
        <dbReference type="Proteomes" id="UP000308054"/>
    </source>
</evidence>
<dbReference type="SUPFAM" id="SSF53474">
    <property type="entry name" value="alpha/beta-Hydrolases"/>
    <property type="match status" value="1"/>
</dbReference>